<dbReference type="InterPro" id="IPR027417">
    <property type="entry name" value="P-loop_NTPase"/>
</dbReference>
<dbReference type="PIRSF" id="PIRSF034285">
    <property type="entry name" value="UCP034285"/>
    <property type="match status" value="1"/>
</dbReference>
<gene>
    <name evidence="1" type="ORF">R9Z33_17915</name>
</gene>
<protein>
    <recommendedName>
        <fullName evidence="3">Protein ImuA</fullName>
    </recommendedName>
</protein>
<dbReference type="EMBL" id="CP137852">
    <property type="protein sequence ID" value="WPB83968.1"/>
    <property type="molecule type" value="Genomic_DNA"/>
</dbReference>
<evidence type="ECO:0000313" key="1">
    <source>
        <dbReference type="EMBL" id="WPB83968.1"/>
    </source>
</evidence>
<evidence type="ECO:0008006" key="3">
    <source>
        <dbReference type="Google" id="ProtNLM"/>
    </source>
</evidence>
<evidence type="ECO:0000313" key="2">
    <source>
        <dbReference type="Proteomes" id="UP001305521"/>
    </source>
</evidence>
<dbReference type="RefSeq" id="WP_318647924.1">
    <property type="nucleotide sequence ID" value="NZ_CP137852.1"/>
</dbReference>
<proteinExistence type="predicted"/>
<accession>A0ABZ0PE49</accession>
<dbReference type="Proteomes" id="UP001305521">
    <property type="component" value="Chromosome"/>
</dbReference>
<name>A0ABZ0PE49_9PROT</name>
<dbReference type="SUPFAM" id="SSF52540">
    <property type="entry name" value="P-loop containing nucleoside triphosphate hydrolases"/>
    <property type="match status" value="1"/>
</dbReference>
<sequence>MLLSPRPSPPEPETPSPAAMDRAALLAGLRARIARFDPGLETGRATLPLSPELDAHLPWGGLPLAGLHEVLAAEPGAGMGFAGLLLARAQAALPGRSVLWIADEPDAYPPGLASLGLSAASLILVRAPRPADALWAAEEGLRCPAIAAALVMNVTPDLTAARRLQLAAETGGGIGLLLRGEDESPGPTAALTRWRLAARPSEGGSVHQLGDPAWEIALLRARGGRPGAWAGEWDALRGELRVMGAAAPSRRALGA</sequence>
<dbReference type="Gene3D" id="3.40.50.300">
    <property type="entry name" value="P-loop containing nucleotide triphosphate hydrolases"/>
    <property type="match status" value="1"/>
</dbReference>
<keyword evidence="2" id="KW-1185">Reference proteome</keyword>
<dbReference type="InterPro" id="IPR017026">
    <property type="entry name" value="ImuA"/>
</dbReference>
<reference evidence="1 2" key="1">
    <citation type="submission" date="2023-11" db="EMBL/GenBank/DDBJ databases">
        <title>Arctic aerobic anoxygenic photoheterotroph Sediminicoccus rosea KRV36 adapts its photosynthesis to long days of polar summer.</title>
        <authorList>
            <person name="Tomasch J."/>
            <person name="Kopejtka K."/>
            <person name="Bily T."/>
            <person name="Gardiner A.T."/>
            <person name="Gardian Z."/>
            <person name="Shivaramu S."/>
            <person name="Koblizek M."/>
            <person name="Engelhardt F."/>
            <person name="Kaftan D."/>
        </authorList>
    </citation>
    <scope>NUCLEOTIDE SEQUENCE [LARGE SCALE GENOMIC DNA]</scope>
    <source>
        <strain evidence="1 2">R-30</strain>
    </source>
</reference>
<organism evidence="1 2">
    <name type="scientific">Sediminicoccus rosea</name>
    <dbReference type="NCBI Taxonomy" id="1225128"/>
    <lineage>
        <taxon>Bacteria</taxon>
        <taxon>Pseudomonadati</taxon>
        <taxon>Pseudomonadota</taxon>
        <taxon>Alphaproteobacteria</taxon>
        <taxon>Acetobacterales</taxon>
        <taxon>Roseomonadaceae</taxon>
        <taxon>Sediminicoccus</taxon>
    </lineage>
</organism>